<dbReference type="Proteomes" id="UP000574369">
    <property type="component" value="Unassembled WGS sequence"/>
</dbReference>
<dbReference type="PANTHER" id="PTHR30632:SF11">
    <property type="entry name" value="BLR4797 PROTEIN"/>
    <property type="match status" value="1"/>
</dbReference>
<gene>
    <name evidence="1" type="ORF">FHS28_003350</name>
</gene>
<evidence type="ECO:0000313" key="1">
    <source>
        <dbReference type="EMBL" id="MBB3195940.1"/>
    </source>
</evidence>
<dbReference type="Gene3D" id="3.40.190.10">
    <property type="entry name" value="Periplasmic binding protein-like II"/>
    <property type="match status" value="2"/>
</dbReference>
<dbReference type="InterPro" id="IPR050682">
    <property type="entry name" value="ModA/WtpA"/>
</dbReference>
<dbReference type="Pfam" id="PF13531">
    <property type="entry name" value="SBP_bac_11"/>
    <property type="match status" value="1"/>
</dbReference>
<sequence length="234" mass="23990">MTLQLHGISSMATRALLAEMAAAYARETGSTLRFESVGGVDAAERVRQGEAFDLVVLAESALEQLQADGHVNGEPKVVGTSAMGVAVAKGVAKPRVDAAEALRETLLAAPRIAYSTGPSGTALLKLLERWQLGGLLKPRLVQARPGVPVAALLAAGEASLGFQQISELQGQPGIEVLGPMPPGAEVITRFVGAVAASSRRGPAAFAALSFIAGPDCDAIRRALGMSNTTTSPSP</sequence>
<organism evidence="1 2">
    <name type="scientific">Roseateles terrae</name>
    <dbReference type="NCBI Taxonomy" id="431060"/>
    <lineage>
        <taxon>Bacteria</taxon>
        <taxon>Pseudomonadati</taxon>
        <taxon>Pseudomonadota</taxon>
        <taxon>Betaproteobacteria</taxon>
        <taxon>Burkholderiales</taxon>
        <taxon>Sphaerotilaceae</taxon>
        <taxon>Roseateles</taxon>
    </lineage>
</organism>
<dbReference type="SUPFAM" id="SSF53850">
    <property type="entry name" value="Periplasmic binding protein-like II"/>
    <property type="match status" value="1"/>
</dbReference>
<dbReference type="RefSeq" id="WP_088453447.1">
    <property type="nucleotide sequence ID" value="NZ_JACHXO010000006.1"/>
</dbReference>
<proteinExistence type="predicted"/>
<comment type="caution">
    <text evidence="1">The sequence shown here is derived from an EMBL/GenBank/DDBJ whole genome shotgun (WGS) entry which is preliminary data.</text>
</comment>
<name>A0ABR6GV58_9BURK</name>
<dbReference type="EMBL" id="JACHXO010000006">
    <property type="protein sequence ID" value="MBB3195940.1"/>
    <property type="molecule type" value="Genomic_DNA"/>
</dbReference>
<protein>
    <submittedName>
        <fullName evidence="1">Molybdate transport system substrate-binding protein</fullName>
    </submittedName>
</protein>
<accession>A0ABR6GV58</accession>
<dbReference type="PANTHER" id="PTHR30632">
    <property type="entry name" value="MOLYBDATE-BINDING PERIPLASMIC PROTEIN"/>
    <property type="match status" value="1"/>
</dbReference>
<keyword evidence="2" id="KW-1185">Reference proteome</keyword>
<evidence type="ECO:0000313" key="2">
    <source>
        <dbReference type="Proteomes" id="UP000574369"/>
    </source>
</evidence>
<reference evidence="1 2" key="1">
    <citation type="submission" date="2020-08" db="EMBL/GenBank/DDBJ databases">
        <title>Genomic Encyclopedia of Type Strains, Phase III (KMG-III): the genomes of soil and plant-associated and newly described type strains.</title>
        <authorList>
            <person name="Whitman W."/>
        </authorList>
    </citation>
    <scope>NUCLEOTIDE SEQUENCE [LARGE SCALE GENOMIC DNA]</scope>
    <source>
        <strain evidence="1 2">CECT 7247</strain>
    </source>
</reference>